<evidence type="ECO:0000313" key="2">
    <source>
        <dbReference type="Proteomes" id="UP001500630"/>
    </source>
</evidence>
<gene>
    <name evidence="1" type="ORF">GCM10022419_124020</name>
</gene>
<keyword evidence="2" id="KW-1185">Reference proteome</keyword>
<evidence type="ECO:0000313" key="1">
    <source>
        <dbReference type="EMBL" id="GAA3617707.1"/>
    </source>
</evidence>
<comment type="caution">
    <text evidence="1">The sequence shown here is derived from an EMBL/GenBank/DDBJ whole genome shotgun (WGS) entry which is preliminary data.</text>
</comment>
<sequence length="48" mass="5024">MGAYGAGPRPGEEGVQYPVDILVGQWFLGDPDTTGVEAIAHQKVTPPT</sequence>
<reference evidence="2" key="1">
    <citation type="journal article" date="2019" name="Int. J. Syst. Evol. Microbiol.">
        <title>The Global Catalogue of Microorganisms (GCM) 10K type strain sequencing project: providing services to taxonomists for standard genome sequencing and annotation.</title>
        <authorList>
            <consortium name="The Broad Institute Genomics Platform"/>
            <consortium name="The Broad Institute Genome Sequencing Center for Infectious Disease"/>
            <person name="Wu L."/>
            <person name="Ma J."/>
        </authorList>
    </citation>
    <scope>NUCLEOTIDE SEQUENCE [LARGE SCALE GENOMIC DNA]</scope>
    <source>
        <strain evidence="2">JCM 17326</strain>
    </source>
</reference>
<dbReference type="EMBL" id="BAABDQ010000056">
    <property type="protein sequence ID" value="GAA3617707.1"/>
    <property type="molecule type" value="Genomic_DNA"/>
</dbReference>
<protein>
    <submittedName>
        <fullName evidence="1">Uncharacterized protein</fullName>
    </submittedName>
</protein>
<organism evidence="1 2">
    <name type="scientific">Nonomuraea rosea</name>
    <dbReference type="NCBI Taxonomy" id="638574"/>
    <lineage>
        <taxon>Bacteria</taxon>
        <taxon>Bacillati</taxon>
        <taxon>Actinomycetota</taxon>
        <taxon>Actinomycetes</taxon>
        <taxon>Streptosporangiales</taxon>
        <taxon>Streptosporangiaceae</taxon>
        <taxon>Nonomuraea</taxon>
    </lineage>
</organism>
<dbReference type="Proteomes" id="UP001500630">
    <property type="component" value="Unassembled WGS sequence"/>
</dbReference>
<name>A0ABP6ZR44_9ACTN</name>
<accession>A0ABP6ZR44</accession>
<proteinExistence type="predicted"/>